<gene>
    <name evidence="7" type="ORF">SPHA_26606</name>
</gene>
<evidence type="ECO:0000256" key="3">
    <source>
        <dbReference type="ARBA" id="ARBA00022833"/>
    </source>
</evidence>
<dbReference type="GO" id="GO:1990841">
    <property type="term" value="F:promoter-specific chromatin binding"/>
    <property type="evidence" value="ECO:0007669"/>
    <property type="project" value="TreeGrafter"/>
</dbReference>
<dbReference type="Pfam" id="PF13923">
    <property type="entry name" value="zf-C3HC4_2"/>
    <property type="match status" value="1"/>
</dbReference>
<evidence type="ECO:0000256" key="2">
    <source>
        <dbReference type="ARBA" id="ARBA00022771"/>
    </source>
</evidence>
<keyword evidence="5" id="KW-1133">Transmembrane helix</keyword>
<organism evidence="7 8">
    <name type="scientific">Acanthosepion pharaonis</name>
    <name type="common">Pharaoh cuttlefish</name>
    <name type="synonym">Sepia pharaonis</name>
    <dbReference type="NCBI Taxonomy" id="158019"/>
    <lineage>
        <taxon>Eukaryota</taxon>
        <taxon>Metazoa</taxon>
        <taxon>Spiralia</taxon>
        <taxon>Lophotrochozoa</taxon>
        <taxon>Mollusca</taxon>
        <taxon>Cephalopoda</taxon>
        <taxon>Coleoidea</taxon>
        <taxon>Decapodiformes</taxon>
        <taxon>Sepiida</taxon>
        <taxon>Sepiina</taxon>
        <taxon>Sepiidae</taxon>
        <taxon>Acanthosepion</taxon>
    </lineage>
</organism>
<dbReference type="InterPro" id="IPR017907">
    <property type="entry name" value="Znf_RING_CS"/>
</dbReference>
<feature type="transmembrane region" description="Helical" evidence="5">
    <location>
        <begin position="243"/>
        <end position="264"/>
    </location>
</feature>
<evidence type="ECO:0000313" key="8">
    <source>
        <dbReference type="Proteomes" id="UP000597762"/>
    </source>
</evidence>
<dbReference type="GO" id="GO:0008270">
    <property type="term" value="F:zinc ion binding"/>
    <property type="evidence" value="ECO:0007669"/>
    <property type="project" value="UniProtKB-KW"/>
</dbReference>
<feature type="transmembrane region" description="Helical" evidence="5">
    <location>
        <begin position="177"/>
        <end position="204"/>
    </location>
</feature>
<keyword evidence="3" id="KW-0862">Zinc</keyword>
<dbReference type="Proteomes" id="UP000597762">
    <property type="component" value="Unassembled WGS sequence"/>
</dbReference>
<dbReference type="InterPro" id="IPR001841">
    <property type="entry name" value="Znf_RING"/>
</dbReference>
<evidence type="ECO:0000259" key="6">
    <source>
        <dbReference type="PROSITE" id="PS50089"/>
    </source>
</evidence>
<dbReference type="PROSITE" id="PS50089">
    <property type="entry name" value="ZF_RING_2"/>
    <property type="match status" value="1"/>
</dbReference>
<keyword evidence="8" id="KW-1185">Reference proteome</keyword>
<feature type="transmembrane region" description="Helical" evidence="5">
    <location>
        <begin position="373"/>
        <end position="393"/>
    </location>
</feature>
<keyword evidence="5" id="KW-0812">Transmembrane</keyword>
<dbReference type="FunFam" id="3.30.40.10:FF:000033">
    <property type="entry name" value="Polycomb group RING finger protein 3"/>
    <property type="match status" value="1"/>
</dbReference>
<accession>A0A812BTH0</accession>
<keyword evidence="2 4" id="KW-0863">Zinc-finger</keyword>
<dbReference type="SUPFAM" id="SSF57850">
    <property type="entry name" value="RING/U-box"/>
    <property type="match status" value="1"/>
</dbReference>
<evidence type="ECO:0000256" key="4">
    <source>
        <dbReference type="PROSITE-ProRule" id="PRU00175"/>
    </source>
</evidence>
<keyword evidence="1" id="KW-0479">Metal-binding</keyword>
<dbReference type="PANTHER" id="PTHR10825:SF72">
    <property type="entry name" value="UBIQUITIN-LIKE DOMAIN-CONTAINING PROTEIN"/>
    <property type="match status" value="1"/>
</dbReference>
<dbReference type="GO" id="GO:0035102">
    <property type="term" value="C:PRC1 complex"/>
    <property type="evidence" value="ECO:0007669"/>
    <property type="project" value="TreeGrafter"/>
</dbReference>
<proteinExistence type="predicted"/>
<protein>
    <submittedName>
        <fullName evidence="7">PCGF4</fullName>
    </submittedName>
</protein>
<feature type="transmembrane region" description="Helical" evidence="5">
    <location>
        <begin position="344"/>
        <end position="366"/>
    </location>
</feature>
<name>A0A812BTH0_ACAPH</name>
<evidence type="ECO:0000256" key="5">
    <source>
        <dbReference type="SAM" id="Phobius"/>
    </source>
</evidence>
<dbReference type="PROSITE" id="PS00518">
    <property type="entry name" value="ZF_RING_1"/>
    <property type="match status" value="1"/>
</dbReference>
<dbReference type="OrthoDB" id="1305878at2759"/>
<feature type="transmembrane region" description="Helical" evidence="5">
    <location>
        <begin position="296"/>
        <end position="313"/>
    </location>
</feature>
<dbReference type="GO" id="GO:0000122">
    <property type="term" value="P:negative regulation of transcription by RNA polymerase II"/>
    <property type="evidence" value="ECO:0007669"/>
    <property type="project" value="TreeGrafter"/>
</dbReference>
<feature type="transmembrane region" description="Helical" evidence="5">
    <location>
        <begin position="210"/>
        <end position="231"/>
    </location>
</feature>
<evidence type="ECO:0000313" key="7">
    <source>
        <dbReference type="EMBL" id="CAE1249388.1"/>
    </source>
</evidence>
<dbReference type="InterPro" id="IPR013083">
    <property type="entry name" value="Znf_RING/FYVE/PHD"/>
</dbReference>
<comment type="caution">
    <text evidence="7">The sequence shown here is derived from an EMBL/GenBank/DDBJ whole genome shotgun (WGS) entry which is preliminary data.</text>
</comment>
<dbReference type="SMART" id="SM00184">
    <property type="entry name" value="RING"/>
    <property type="match status" value="1"/>
</dbReference>
<dbReference type="AlphaFoldDB" id="A0A812BTH0"/>
<feature type="domain" description="RING-type" evidence="6">
    <location>
        <begin position="59"/>
        <end position="98"/>
    </location>
</feature>
<feature type="transmembrane region" description="Helical" evidence="5">
    <location>
        <begin position="121"/>
        <end position="144"/>
    </location>
</feature>
<dbReference type="EMBL" id="CAHIKZ030001016">
    <property type="protein sequence ID" value="CAE1249388.1"/>
    <property type="molecule type" value="Genomic_DNA"/>
</dbReference>
<sequence length="465" mass="53665">MSSHDSPTSKFLSATHYLSHGHHQASSTTKYLFSVAITVPKTQRTIGIKITDLNPHLTCILCGGYFIDATTIIECLHPFCRACIVRYLESSKFCPICEVMVHKTRPLQNIREAETAILISLHYGCAFLIAFFLYFSFFLLFFFFPYLFSFSFFLFLFPFLFFFSFFLFCFSFPFSFFFPFFLFFFSFSFSFFLIFFCFLFPFVFFLFFSFSLFLFFFPFSFLFLHIITKVVKQKLRAPFPQNIFLPSLLSFIPTVSFSSFIFTPSWYHSALSYLSQLFVSFVAPPTPLFNSSTLTIVYPLTFLLFLSFPSYSLPQSITQYPLISHNCSSPTNSFCPFHYSSHSFFQFILTFPLLLPLFPSVFYSLLLPSLISVYQLSSFSSLSVIFSLLIIHFSLSSSNSLTPQSLSPTLPCGINLFLFLSHNYKIVLFLSLYPPLKHIPVSSILSSPLPLYTNSFNTCLLPNCI</sequence>
<dbReference type="PANTHER" id="PTHR10825">
    <property type="entry name" value="RING FINGER DOMAIN-CONTAINING, POLYCOMB GROUP COMPONENT"/>
    <property type="match status" value="1"/>
</dbReference>
<keyword evidence="5" id="KW-0472">Membrane</keyword>
<evidence type="ECO:0000256" key="1">
    <source>
        <dbReference type="ARBA" id="ARBA00022723"/>
    </source>
</evidence>
<reference evidence="7" key="1">
    <citation type="submission" date="2021-01" db="EMBL/GenBank/DDBJ databases">
        <authorList>
            <person name="Li R."/>
            <person name="Bekaert M."/>
        </authorList>
    </citation>
    <scope>NUCLEOTIDE SEQUENCE</scope>
    <source>
        <strain evidence="7">Farmed</strain>
    </source>
</reference>
<feature type="transmembrane region" description="Helical" evidence="5">
    <location>
        <begin position="150"/>
        <end position="170"/>
    </location>
</feature>
<dbReference type="Gene3D" id="3.30.40.10">
    <property type="entry name" value="Zinc/RING finger domain, C3HC4 (zinc finger)"/>
    <property type="match status" value="1"/>
</dbReference>